<feature type="compositionally biased region" description="Basic and acidic residues" evidence="1">
    <location>
        <begin position="85"/>
        <end position="98"/>
    </location>
</feature>
<dbReference type="AlphaFoldDB" id="A0AAU9IUS7"/>
<gene>
    <name evidence="2" type="ORF">BSTOLATCC_MIC12793</name>
</gene>
<accession>A0AAU9IUS7</accession>
<keyword evidence="3" id="KW-1185">Reference proteome</keyword>
<feature type="region of interest" description="Disordered" evidence="1">
    <location>
        <begin position="1"/>
        <end position="98"/>
    </location>
</feature>
<evidence type="ECO:0000313" key="3">
    <source>
        <dbReference type="Proteomes" id="UP001162131"/>
    </source>
</evidence>
<organism evidence="2 3">
    <name type="scientific">Blepharisma stoltei</name>
    <dbReference type="NCBI Taxonomy" id="1481888"/>
    <lineage>
        <taxon>Eukaryota</taxon>
        <taxon>Sar</taxon>
        <taxon>Alveolata</taxon>
        <taxon>Ciliophora</taxon>
        <taxon>Postciliodesmatophora</taxon>
        <taxon>Heterotrichea</taxon>
        <taxon>Heterotrichida</taxon>
        <taxon>Blepharismidae</taxon>
        <taxon>Blepharisma</taxon>
    </lineage>
</organism>
<feature type="compositionally biased region" description="Polar residues" evidence="1">
    <location>
        <begin position="22"/>
        <end position="39"/>
    </location>
</feature>
<dbReference type="Proteomes" id="UP001162131">
    <property type="component" value="Unassembled WGS sequence"/>
</dbReference>
<evidence type="ECO:0000313" key="2">
    <source>
        <dbReference type="EMBL" id="CAG9315015.1"/>
    </source>
</evidence>
<sequence length="143" mass="15916">MNRAEKNYQAQFASLKVKQPPGGSSSFAFGWSNENNASAKPTGKENSIIHVEETKKGGETPAGVLPPSMGRETRNTDIISNNPIIKEEKKNLDETNQRKKAEEEILRRFRVGEERKAEERKKTTKTSVKVKNPPGGKSYVPFG</sequence>
<protein>
    <submittedName>
        <fullName evidence="2">Uncharacterized protein</fullName>
    </submittedName>
</protein>
<comment type="caution">
    <text evidence="2">The sequence shown here is derived from an EMBL/GenBank/DDBJ whole genome shotgun (WGS) entry which is preliminary data.</text>
</comment>
<proteinExistence type="predicted"/>
<feature type="region of interest" description="Disordered" evidence="1">
    <location>
        <begin position="113"/>
        <end position="143"/>
    </location>
</feature>
<evidence type="ECO:0000256" key="1">
    <source>
        <dbReference type="SAM" id="MobiDB-lite"/>
    </source>
</evidence>
<reference evidence="2" key="1">
    <citation type="submission" date="2021-09" db="EMBL/GenBank/DDBJ databases">
        <authorList>
            <consortium name="AG Swart"/>
            <person name="Singh M."/>
            <person name="Singh A."/>
            <person name="Seah K."/>
            <person name="Emmerich C."/>
        </authorList>
    </citation>
    <scope>NUCLEOTIDE SEQUENCE</scope>
    <source>
        <strain evidence="2">ATCC30299</strain>
    </source>
</reference>
<dbReference type="EMBL" id="CAJZBQ010000013">
    <property type="protein sequence ID" value="CAG9315015.1"/>
    <property type="molecule type" value="Genomic_DNA"/>
</dbReference>
<name>A0AAU9IUS7_9CILI</name>